<feature type="non-terminal residue" evidence="1">
    <location>
        <position position="1"/>
    </location>
</feature>
<comment type="caution">
    <text evidence="1">The sequence shown here is derived from an EMBL/GenBank/DDBJ whole genome shotgun (WGS) entry which is preliminary data.</text>
</comment>
<name>X1CNG6_9ZZZZ</name>
<dbReference type="AlphaFoldDB" id="X1CNG6"/>
<evidence type="ECO:0000313" key="1">
    <source>
        <dbReference type="EMBL" id="GAH09332.1"/>
    </source>
</evidence>
<organism evidence="1">
    <name type="scientific">marine sediment metagenome</name>
    <dbReference type="NCBI Taxonomy" id="412755"/>
    <lineage>
        <taxon>unclassified sequences</taxon>
        <taxon>metagenomes</taxon>
        <taxon>ecological metagenomes</taxon>
    </lineage>
</organism>
<accession>X1CNG6</accession>
<gene>
    <name evidence="1" type="ORF">S01H4_57710</name>
</gene>
<proteinExistence type="predicted"/>
<sequence>DRVKNLMYIKDRIIGEQIINMATFESPSKDDIQINFIMRGIKASLFVSKLLFAKIDILNPFQEASEMEIEIEETMINNDFIPELIPVISNYFAANDIRHLEEYYKIFEFLMNKVLDGINYSLRIASGGQINIGRDNFLYNTRKQ</sequence>
<protein>
    <submittedName>
        <fullName evidence="1">Uncharacterized protein</fullName>
    </submittedName>
</protein>
<dbReference type="EMBL" id="BART01033622">
    <property type="protein sequence ID" value="GAH09332.1"/>
    <property type="molecule type" value="Genomic_DNA"/>
</dbReference>
<reference evidence="1" key="1">
    <citation type="journal article" date="2014" name="Front. Microbiol.">
        <title>High frequency of phylogenetically diverse reductive dehalogenase-homologous genes in deep subseafloor sedimentary metagenomes.</title>
        <authorList>
            <person name="Kawai M."/>
            <person name="Futagami T."/>
            <person name="Toyoda A."/>
            <person name="Takaki Y."/>
            <person name="Nishi S."/>
            <person name="Hori S."/>
            <person name="Arai W."/>
            <person name="Tsubouchi T."/>
            <person name="Morono Y."/>
            <person name="Uchiyama I."/>
            <person name="Ito T."/>
            <person name="Fujiyama A."/>
            <person name="Inagaki F."/>
            <person name="Takami H."/>
        </authorList>
    </citation>
    <scope>NUCLEOTIDE SEQUENCE</scope>
    <source>
        <strain evidence="1">Expedition CK06-06</strain>
    </source>
</reference>